<dbReference type="AlphaFoldDB" id="A0A2N3Y6J0"/>
<accession>A0A2N3Y6J0</accession>
<dbReference type="CDD" id="cd01536">
    <property type="entry name" value="PBP1_ABC_sugar_binding-like"/>
    <property type="match status" value="1"/>
</dbReference>
<evidence type="ECO:0000256" key="3">
    <source>
        <dbReference type="ARBA" id="ARBA00022729"/>
    </source>
</evidence>
<organism evidence="6 7">
    <name type="scientific">Saccharopolyspora spinosa</name>
    <dbReference type="NCBI Taxonomy" id="60894"/>
    <lineage>
        <taxon>Bacteria</taxon>
        <taxon>Bacillati</taxon>
        <taxon>Actinomycetota</taxon>
        <taxon>Actinomycetes</taxon>
        <taxon>Pseudonocardiales</taxon>
        <taxon>Pseudonocardiaceae</taxon>
        <taxon>Saccharopolyspora</taxon>
    </lineage>
</organism>
<comment type="similarity">
    <text evidence="2">Belongs to the bacterial solute-binding protein 2 family.</text>
</comment>
<feature type="chain" id="PRO_5014710492" evidence="4">
    <location>
        <begin position="33"/>
        <end position="353"/>
    </location>
</feature>
<dbReference type="SUPFAM" id="SSF53822">
    <property type="entry name" value="Periplasmic binding protein-like I"/>
    <property type="match status" value="1"/>
</dbReference>
<dbReference type="GO" id="GO:0030246">
    <property type="term" value="F:carbohydrate binding"/>
    <property type="evidence" value="ECO:0007669"/>
    <property type="project" value="UniProtKB-ARBA"/>
</dbReference>
<dbReference type="InterPro" id="IPR025997">
    <property type="entry name" value="SBP_2_dom"/>
</dbReference>
<comment type="caution">
    <text evidence="6">The sequence shown here is derived from an EMBL/GenBank/DDBJ whole genome shotgun (WGS) entry which is preliminary data.</text>
</comment>
<proteinExistence type="inferred from homology"/>
<dbReference type="InterPro" id="IPR028082">
    <property type="entry name" value="Peripla_BP_I"/>
</dbReference>
<evidence type="ECO:0000259" key="5">
    <source>
        <dbReference type="Pfam" id="PF13407"/>
    </source>
</evidence>
<evidence type="ECO:0000313" key="7">
    <source>
        <dbReference type="Proteomes" id="UP000233786"/>
    </source>
</evidence>
<dbReference type="GO" id="GO:0030313">
    <property type="term" value="C:cell envelope"/>
    <property type="evidence" value="ECO:0007669"/>
    <property type="project" value="UniProtKB-SubCell"/>
</dbReference>
<dbReference type="Gene3D" id="3.40.50.2300">
    <property type="match status" value="2"/>
</dbReference>
<keyword evidence="3 4" id="KW-0732">Signal</keyword>
<dbReference type="EMBL" id="PJNB01000001">
    <property type="protein sequence ID" value="PKW18530.1"/>
    <property type="molecule type" value="Genomic_DNA"/>
</dbReference>
<feature type="signal peptide" evidence="4">
    <location>
        <begin position="1"/>
        <end position="32"/>
    </location>
</feature>
<evidence type="ECO:0000313" key="6">
    <source>
        <dbReference type="EMBL" id="PKW18530.1"/>
    </source>
</evidence>
<evidence type="ECO:0000256" key="4">
    <source>
        <dbReference type="SAM" id="SignalP"/>
    </source>
</evidence>
<dbReference type="Proteomes" id="UP000233786">
    <property type="component" value="Unassembled WGS sequence"/>
</dbReference>
<dbReference type="STRING" id="994479.GCA_000194155_04735"/>
<gene>
    <name evidence="6" type="ORF">A8926_6624</name>
</gene>
<protein>
    <submittedName>
        <fullName evidence="6">Ribose transport system permease protein</fullName>
    </submittedName>
</protein>
<name>A0A2N3Y6J0_SACSN</name>
<evidence type="ECO:0000256" key="1">
    <source>
        <dbReference type="ARBA" id="ARBA00004196"/>
    </source>
</evidence>
<dbReference type="Pfam" id="PF13407">
    <property type="entry name" value="Peripla_BP_4"/>
    <property type="match status" value="1"/>
</dbReference>
<dbReference type="PROSITE" id="PS51257">
    <property type="entry name" value="PROKAR_LIPOPROTEIN"/>
    <property type="match status" value="1"/>
</dbReference>
<sequence>MRSSEPEVKVVRKVLIACGAATVLLLAGCAGAGTDSGHKIKVGLVTQAWDNPAIKDMSEAAEAAAAAKGNIELLSQDSRDMQDMVTKLQAMIGRGVKALGIEPWDKQQIMPILTQAKAAGIPVFILQSEIEGAQNRGLVVTSIIGDETEGGKVAGTWLGHHLNGAAKVAVLEGAPADTPGIERANGFEQGLAAANPGATIVARQPADWARDKALRVMTDILTAHPEIDAVFADNDEMAFGAISALETRNLKGKVPVIGYNGTCIGLRATYQGTFVASGILFLDHVGSEFINSVVARLDGQGIPEKVEPPITLLTTDQVKEISGGAKSVDVNGKPFNVDDALAKRVNDAVAGRC</sequence>
<evidence type="ECO:0000256" key="2">
    <source>
        <dbReference type="ARBA" id="ARBA00007639"/>
    </source>
</evidence>
<comment type="subcellular location">
    <subcellularLocation>
        <location evidence="1">Cell envelope</location>
    </subcellularLocation>
</comment>
<feature type="domain" description="Periplasmic binding protein" evidence="5">
    <location>
        <begin position="42"/>
        <end position="300"/>
    </location>
</feature>
<dbReference type="PANTHER" id="PTHR46847">
    <property type="entry name" value="D-ALLOSE-BINDING PERIPLASMIC PROTEIN-RELATED"/>
    <property type="match status" value="1"/>
</dbReference>
<reference evidence="6" key="1">
    <citation type="submission" date="2017-12" db="EMBL/GenBank/DDBJ databases">
        <title>Sequencing the genomes of 1000 Actinobacteria strains.</title>
        <authorList>
            <person name="Klenk H.-P."/>
        </authorList>
    </citation>
    <scope>NUCLEOTIDE SEQUENCE [LARGE SCALE GENOMIC DNA]</scope>
    <source>
        <strain evidence="6">DSM 44228</strain>
    </source>
</reference>
<keyword evidence="7" id="KW-1185">Reference proteome</keyword>
<dbReference type="PANTHER" id="PTHR46847:SF1">
    <property type="entry name" value="D-ALLOSE-BINDING PERIPLASMIC PROTEIN-RELATED"/>
    <property type="match status" value="1"/>
</dbReference>